<evidence type="ECO:0000313" key="3">
    <source>
        <dbReference type="Proteomes" id="UP001458880"/>
    </source>
</evidence>
<keyword evidence="3" id="KW-1185">Reference proteome</keyword>
<dbReference type="Proteomes" id="UP001458880">
    <property type="component" value="Unassembled WGS sequence"/>
</dbReference>
<evidence type="ECO:0000256" key="1">
    <source>
        <dbReference type="SAM" id="MobiDB-lite"/>
    </source>
</evidence>
<dbReference type="AlphaFoldDB" id="A0AAW1L4M3"/>
<dbReference type="EMBL" id="JASPKY010000166">
    <property type="protein sequence ID" value="KAK9728891.1"/>
    <property type="molecule type" value="Genomic_DNA"/>
</dbReference>
<protein>
    <submittedName>
        <fullName evidence="2">Uncharacterized protein</fullName>
    </submittedName>
</protein>
<name>A0AAW1L4M3_POPJA</name>
<proteinExistence type="predicted"/>
<reference evidence="2 3" key="1">
    <citation type="journal article" date="2024" name="BMC Genomics">
        <title>De novo assembly and annotation of Popillia japonica's genome with initial clues to its potential as an invasive pest.</title>
        <authorList>
            <person name="Cucini C."/>
            <person name="Boschi S."/>
            <person name="Funari R."/>
            <person name="Cardaioli E."/>
            <person name="Iannotti N."/>
            <person name="Marturano G."/>
            <person name="Paoli F."/>
            <person name="Bruttini M."/>
            <person name="Carapelli A."/>
            <person name="Frati F."/>
            <person name="Nardi F."/>
        </authorList>
    </citation>
    <scope>NUCLEOTIDE SEQUENCE [LARGE SCALE GENOMIC DNA]</scope>
    <source>
        <strain evidence="2">DMR45628</strain>
    </source>
</reference>
<comment type="caution">
    <text evidence="2">The sequence shown here is derived from an EMBL/GenBank/DDBJ whole genome shotgun (WGS) entry which is preliminary data.</text>
</comment>
<evidence type="ECO:0000313" key="2">
    <source>
        <dbReference type="EMBL" id="KAK9728891.1"/>
    </source>
</evidence>
<gene>
    <name evidence="2" type="ORF">QE152_g17029</name>
</gene>
<sequence length="87" mass="9789">MTASTSSLLDQLIHSLQEPEKTCRSLNQQRQADTKQARQQLKALVTCGEMKNETETSRSDKGYSSAGQLVNVIDTKPNYQIRTDEDE</sequence>
<feature type="region of interest" description="Disordered" evidence="1">
    <location>
        <begin position="50"/>
        <end position="87"/>
    </location>
</feature>
<accession>A0AAW1L4M3</accession>
<organism evidence="2 3">
    <name type="scientific">Popillia japonica</name>
    <name type="common">Japanese beetle</name>
    <dbReference type="NCBI Taxonomy" id="7064"/>
    <lineage>
        <taxon>Eukaryota</taxon>
        <taxon>Metazoa</taxon>
        <taxon>Ecdysozoa</taxon>
        <taxon>Arthropoda</taxon>
        <taxon>Hexapoda</taxon>
        <taxon>Insecta</taxon>
        <taxon>Pterygota</taxon>
        <taxon>Neoptera</taxon>
        <taxon>Endopterygota</taxon>
        <taxon>Coleoptera</taxon>
        <taxon>Polyphaga</taxon>
        <taxon>Scarabaeiformia</taxon>
        <taxon>Scarabaeidae</taxon>
        <taxon>Rutelinae</taxon>
        <taxon>Popillia</taxon>
    </lineage>
</organism>
<feature type="compositionally biased region" description="Basic and acidic residues" evidence="1">
    <location>
        <begin position="50"/>
        <end position="61"/>
    </location>
</feature>